<sequence>MVVSAISILSLQHALHGEGCSDFSAALALAAWAGGSREDVRLVDAGPLLAADDEEPGREDPITGEKEVPLPPERGGGG</sequence>
<evidence type="ECO:0000256" key="1">
    <source>
        <dbReference type="SAM" id="MobiDB-lite"/>
    </source>
</evidence>
<organism evidence="2 3">
    <name type="scientific">Colletotrichum tanaceti</name>
    <dbReference type="NCBI Taxonomy" id="1306861"/>
    <lineage>
        <taxon>Eukaryota</taxon>
        <taxon>Fungi</taxon>
        <taxon>Dikarya</taxon>
        <taxon>Ascomycota</taxon>
        <taxon>Pezizomycotina</taxon>
        <taxon>Sordariomycetes</taxon>
        <taxon>Hypocreomycetidae</taxon>
        <taxon>Glomerellales</taxon>
        <taxon>Glomerellaceae</taxon>
        <taxon>Colletotrichum</taxon>
        <taxon>Colletotrichum destructivum species complex</taxon>
    </lineage>
</organism>
<keyword evidence="3" id="KW-1185">Reference proteome</keyword>
<protein>
    <submittedName>
        <fullName evidence="2">Uncharacterized protein</fullName>
    </submittedName>
</protein>
<dbReference type="Proteomes" id="UP000310108">
    <property type="component" value="Unassembled WGS sequence"/>
</dbReference>
<feature type="compositionally biased region" description="Basic and acidic residues" evidence="1">
    <location>
        <begin position="58"/>
        <end position="68"/>
    </location>
</feature>
<comment type="caution">
    <text evidence="2">The sequence shown here is derived from an EMBL/GenBank/DDBJ whole genome shotgun (WGS) entry which is preliminary data.</text>
</comment>
<name>A0A4U6WY48_9PEZI</name>
<reference evidence="2 3" key="1">
    <citation type="journal article" date="2019" name="PLoS ONE">
        <title>Comparative genome analysis indicates high evolutionary potential of pathogenicity genes in Colletotrichum tanaceti.</title>
        <authorList>
            <person name="Lelwala R.V."/>
            <person name="Korhonen P.K."/>
            <person name="Young N.D."/>
            <person name="Scott J.B."/>
            <person name="Ades P.A."/>
            <person name="Gasser R.B."/>
            <person name="Taylor P.W.J."/>
        </authorList>
    </citation>
    <scope>NUCLEOTIDE SEQUENCE [LARGE SCALE GENOMIC DNA]</scope>
    <source>
        <strain evidence="2">BRIP57314</strain>
    </source>
</reference>
<feature type="region of interest" description="Disordered" evidence="1">
    <location>
        <begin position="46"/>
        <end position="78"/>
    </location>
</feature>
<proteinExistence type="predicted"/>
<evidence type="ECO:0000313" key="2">
    <source>
        <dbReference type="EMBL" id="TKW48152.1"/>
    </source>
</evidence>
<dbReference type="AlphaFoldDB" id="A0A4U6WY48"/>
<gene>
    <name evidence="2" type="ORF">CTA1_6673</name>
</gene>
<dbReference type="EMBL" id="PJEX01001730">
    <property type="protein sequence ID" value="TKW48152.1"/>
    <property type="molecule type" value="Genomic_DNA"/>
</dbReference>
<evidence type="ECO:0000313" key="3">
    <source>
        <dbReference type="Proteomes" id="UP000310108"/>
    </source>
</evidence>
<accession>A0A4U6WY48</accession>